<name>A0A843TDL9_COLES</name>
<accession>A0A843TDL9</accession>
<feature type="chain" id="PRO_5033017336" description="Secreted protein" evidence="1">
    <location>
        <begin position="22"/>
        <end position="114"/>
    </location>
</feature>
<dbReference type="AlphaFoldDB" id="A0A843TDL9"/>
<reference evidence="2" key="1">
    <citation type="submission" date="2017-07" db="EMBL/GenBank/DDBJ databases">
        <title>Taro Niue Genome Assembly and Annotation.</title>
        <authorList>
            <person name="Atibalentja N."/>
            <person name="Keating K."/>
            <person name="Fields C.J."/>
        </authorList>
    </citation>
    <scope>NUCLEOTIDE SEQUENCE</scope>
    <source>
        <strain evidence="2">Niue_2</strain>
        <tissue evidence="2">Leaf</tissue>
    </source>
</reference>
<dbReference type="Proteomes" id="UP000652761">
    <property type="component" value="Unassembled WGS sequence"/>
</dbReference>
<evidence type="ECO:0000256" key="1">
    <source>
        <dbReference type="SAM" id="SignalP"/>
    </source>
</evidence>
<feature type="signal peptide" evidence="1">
    <location>
        <begin position="1"/>
        <end position="21"/>
    </location>
</feature>
<dbReference type="EMBL" id="NMUH01000020">
    <property type="protein sequence ID" value="MQL68741.1"/>
    <property type="molecule type" value="Genomic_DNA"/>
</dbReference>
<evidence type="ECO:0008006" key="4">
    <source>
        <dbReference type="Google" id="ProtNLM"/>
    </source>
</evidence>
<comment type="caution">
    <text evidence="2">The sequence shown here is derived from an EMBL/GenBank/DDBJ whole genome shotgun (WGS) entry which is preliminary data.</text>
</comment>
<keyword evidence="3" id="KW-1185">Reference proteome</keyword>
<evidence type="ECO:0000313" key="2">
    <source>
        <dbReference type="EMBL" id="MQL68741.1"/>
    </source>
</evidence>
<gene>
    <name evidence="2" type="ORF">Taro_000990</name>
</gene>
<protein>
    <recommendedName>
        <fullName evidence="4">Secreted protein</fullName>
    </recommendedName>
</protein>
<organism evidence="2 3">
    <name type="scientific">Colocasia esculenta</name>
    <name type="common">Wild taro</name>
    <name type="synonym">Arum esculentum</name>
    <dbReference type="NCBI Taxonomy" id="4460"/>
    <lineage>
        <taxon>Eukaryota</taxon>
        <taxon>Viridiplantae</taxon>
        <taxon>Streptophyta</taxon>
        <taxon>Embryophyta</taxon>
        <taxon>Tracheophyta</taxon>
        <taxon>Spermatophyta</taxon>
        <taxon>Magnoliopsida</taxon>
        <taxon>Liliopsida</taxon>
        <taxon>Araceae</taxon>
        <taxon>Aroideae</taxon>
        <taxon>Colocasieae</taxon>
        <taxon>Colocasia</taxon>
    </lineage>
</organism>
<evidence type="ECO:0000313" key="3">
    <source>
        <dbReference type="Proteomes" id="UP000652761"/>
    </source>
</evidence>
<sequence>MGPQLGKAAVVCAFLWCSVAALSSSSREVRGRIQLVSEEVRGGTDGCDFLTSQGVWGPKWFCLWALDLMEDPYLDRCVEACFCVVPNSVGFCGSRVCAMTLVGGHGIALFCSTA</sequence>
<keyword evidence="1" id="KW-0732">Signal</keyword>
<proteinExistence type="predicted"/>